<accession>A0A1T5A8F7</accession>
<proteinExistence type="predicted"/>
<dbReference type="Proteomes" id="UP000189818">
    <property type="component" value="Unassembled WGS sequence"/>
</dbReference>
<evidence type="ECO:0000259" key="1">
    <source>
        <dbReference type="Pfam" id="PF20530"/>
    </source>
</evidence>
<evidence type="ECO:0000313" key="3">
    <source>
        <dbReference type="Proteomes" id="UP000189818"/>
    </source>
</evidence>
<organism evidence="2 3">
    <name type="scientific">Rhizorhabdus histidinilytica</name>
    <dbReference type="NCBI Taxonomy" id="439228"/>
    <lineage>
        <taxon>Bacteria</taxon>
        <taxon>Pseudomonadati</taxon>
        <taxon>Pseudomonadota</taxon>
        <taxon>Alphaproteobacteria</taxon>
        <taxon>Sphingomonadales</taxon>
        <taxon>Sphingomonadaceae</taxon>
        <taxon>Rhizorhabdus</taxon>
    </lineage>
</organism>
<reference evidence="3" key="1">
    <citation type="submission" date="2017-02" db="EMBL/GenBank/DDBJ databases">
        <authorList>
            <person name="Varghese N."/>
            <person name="Submissions S."/>
        </authorList>
    </citation>
    <scope>NUCLEOTIDE SEQUENCE [LARGE SCALE GENOMIC DNA]</scope>
    <source>
        <strain evidence="3">UM2</strain>
    </source>
</reference>
<dbReference type="EMBL" id="FUYM01000001">
    <property type="protein sequence ID" value="SKB31312.1"/>
    <property type="molecule type" value="Genomic_DNA"/>
</dbReference>
<sequence>MAKIMKLTPEQEAELPAFRQKYLDIACGGLRINREKLQGHLNDAYALIGKPAPALFIFDSPAACMLAIKIFKMGEKGLSQLYSQLRSQLYSQLGSQLDSQLYSQLYSQLRSQLYSQLRSQLYSQLGSQLDSQLYSQLYSQLGSQLDSQLYSQLGSQLYSQLRSQLGSQLDSQLYSQLYSQLRSQLYSQLGSQLYSQLCNEGLWEGGYLWGALDLYWLASCRFGQKIGARYDEDSARRLDIMEGISSQCGYWWPFEGIVIASEKPIRVRWDDSRLLHGETGPSVEWADGYALHTWHGQSIPAAWVTDRPPTPAEALTWENLDQRAAACEIIGWHHILDEVGAVTLDDSGDPAWGKLVEVNLPDNGPQRMLDAMCGTGRRFALLVPNSVATVDEAQSELHGGIPASILRNCHERT</sequence>
<dbReference type="STRING" id="439228.SAMN06295920_101708"/>
<evidence type="ECO:0000313" key="2">
    <source>
        <dbReference type="EMBL" id="SKB31312.1"/>
    </source>
</evidence>
<dbReference type="AlphaFoldDB" id="A0A1T5A8F7"/>
<protein>
    <recommendedName>
        <fullName evidence="1">DUF6745 domain-containing protein</fullName>
    </recommendedName>
</protein>
<keyword evidence="3" id="KW-1185">Reference proteome</keyword>
<dbReference type="InterPro" id="IPR046633">
    <property type="entry name" value="DUF6745"/>
</dbReference>
<name>A0A1T5A8F7_9SPHN</name>
<feature type="domain" description="DUF6745" evidence="1">
    <location>
        <begin position="230"/>
        <end position="392"/>
    </location>
</feature>
<dbReference type="Pfam" id="PF20530">
    <property type="entry name" value="DUF6745"/>
    <property type="match status" value="1"/>
</dbReference>
<gene>
    <name evidence="2" type="ORF">SAMN06295920_101708</name>
</gene>